<dbReference type="Proteomes" id="UP000789920">
    <property type="component" value="Unassembled WGS sequence"/>
</dbReference>
<organism evidence="1 2">
    <name type="scientific">Racocetra persica</name>
    <dbReference type="NCBI Taxonomy" id="160502"/>
    <lineage>
        <taxon>Eukaryota</taxon>
        <taxon>Fungi</taxon>
        <taxon>Fungi incertae sedis</taxon>
        <taxon>Mucoromycota</taxon>
        <taxon>Glomeromycotina</taxon>
        <taxon>Glomeromycetes</taxon>
        <taxon>Diversisporales</taxon>
        <taxon>Gigasporaceae</taxon>
        <taxon>Racocetra</taxon>
    </lineage>
</organism>
<comment type="caution">
    <text evidence="1">The sequence shown here is derived from an EMBL/GenBank/DDBJ whole genome shotgun (WGS) entry which is preliminary data.</text>
</comment>
<sequence>RASLEFDMKTQMQNDNTDDSDGEEVTSTLWKWKWSEIWINSLLTWTSNIKRMKKVAN</sequence>
<evidence type="ECO:0000313" key="1">
    <source>
        <dbReference type="EMBL" id="CAG8740100.1"/>
    </source>
</evidence>
<feature type="non-terminal residue" evidence="1">
    <location>
        <position position="57"/>
    </location>
</feature>
<accession>A0ACA9Q6S3</accession>
<proteinExistence type="predicted"/>
<evidence type="ECO:0000313" key="2">
    <source>
        <dbReference type="Proteomes" id="UP000789920"/>
    </source>
</evidence>
<reference evidence="1" key="1">
    <citation type="submission" date="2021-06" db="EMBL/GenBank/DDBJ databases">
        <authorList>
            <person name="Kallberg Y."/>
            <person name="Tangrot J."/>
            <person name="Rosling A."/>
        </authorList>
    </citation>
    <scope>NUCLEOTIDE SEQUENCE</scope>
    <source>
        <strain evidence="1">MA461A</strain>
    </source>
</reference>
<keyword evidence="2" id="KW-1185">Reference proteome</keyword>
<feature type="non-terminal residue" evidence="1">
    <location>
        <position position="1"/>
    </location>
</feature>
<gene>
    <name evidence="1" type="ORF">RPERSI_LOCUS13062</name>
</gene>
<dbReference type="EMBL" id="CAJVQC010028586">
    <property type="protein sequence ID" value="CAG8740100.1"/>
    <property type="molecule type" value="Genomic_DNA"/>
</dbReference>
<name>A0ACA9Q6S3_9GLOM</name>
<protein>
    <submittedName>
        <fullName evidence="1">32268_t:CDS:1</fullName>
    </submittedName>
</protein>